<keyword evidence="3" id="KW-0812">Transmembrane</keyword>
<name>A0ABS4WRU6_9MICO</name>
<dbReference type="RefSeq" id="WP_210098092.1">
    <property type="nucleotide sequence ID" value="NZ_BAAAIO010000003.1"/>
</dbReference>
<dbReference type="Proteomes" id="UP000703720">
    <property type="component" value="Unassembled WGS sequence"/>
</dbReference>
<keyword evidence="1" id="KW-1188">Viral release from host cell</keyword>
<evidence type="ECO:0000259" key="4">
    <source>
        <dbReference type="Pfam" id="PF10145"/>
    </source>
</evidence>
<gene>
    <name evidence="5" type="ORF">JOF42_002438</name>
</gene>
<evidence type="ECO:0000313" key="5">
    <source>
        <dbReference type="EMBL" id="MBP2378943.1"/>
    </source>
</evidence>
<dbReference type="Pfam" id="PF10145">
    <property type="entry name" value="PhageMin_Tail"/>
    <property type="match status" value="1"/>
</dbReference>
<comment type="caution">
    <text evidence="5">The sequence shown here is derived from an EMBL/GenBank/DDBJ whole genome shotgun (WGS) entry which is preliminary data.</text>
</comment>
<dbReference type="NCBIfam" id="TIGR01760">
    <property type="entry name" value="tape_meas_TP901"/>
    <property type="match status" value="1"/>
</dbReference>
<sequence length="920" mass="94392">MAERVTAVILEADISQFARAMNQAADSTKQVSDEGKKLAETHQAMTLLGTGMLAAGAAIAAGVGVAVMKYAEFDAAMSNVAATGDDARANMDALREAALDAGASTVFSATESANAIEELAKAGLSAKDILGGGLKGALDLAAAGGLEVADAAGIAATALKVFNLRGEDMSHVADLLAAGAGKAMGDVSDLSAALAQGGQIAAQTGLSIEETTATLAAFASQGLLGSDAGTSFKSMLQRLTPQSKEAADKMKELGISAYDASGNFVGMEKFAGNLQTALKNLTPEQRNAALAVIFGSDAVRAASVLYSEGADGVRKWTEAVNDQGYAAETAAQRLDNLIGDWEAFTGALDTAFITMGEGLDGPLRGLVQGLTGLVDGFNDLPDAGKQGVLWIGLVTAGVGLLGGATLIAVPKLAAFKIALQTLGVSGASALSGISRFASFLGGPWGIALVLATGVVTELATAQARAQERAKAYADTLAEGTQKVTKATRELIAENITAKEGAFLWLEGNSAADAAKDLGISLDTVRKAIEGNADALDEVNSKTQAAIDGYDFWNQESIKLNSSAVYLRDNIEKETGALDQAAQAAREKAEANRESTSATDDATAATEDFEAATQAAVGELEDMVQALLNVAGGAKDMTQSHDDALASINALVEAAAVEGASLTGTNDASIRFRDSIREVEQAHLDSAVAILENGGTLADAQAEWQRGRDKIIEMGGALGESSEAAVAWADQNLGSAAQVTQAMGNVSASINNVPKNPTINLTLTGTSAVYTELMRVQAALRSVTGNQSLHVSTGLGGQGGLVAGNENGGLYSYKAFANGGMSSGIYRGGAEIHKFAEKTLPWEAYISPKSDQKQQNYGTWLEVGNRLGFNNSGSGSRAAAGPTYNFNGDIYGQDPGEIAREVNTLVRRASTISGVRDSVGD</sequence>
<protein>
    <submittedName>
        <fullName evidence="5">TP901 family phage tail tape measure protein</fullName>
    </submittedName>
</protein>
<feature type="compositionally biased region" description="Low complexity" evidence="2">
    <location>
        <begin position="593"/>
        <end position="602"/>
    </location>
</feature>
<organism evidence="5 6">
    <name type="scientific">Microbacterium phyllosphaerae</name>
    <dbReference type="NCBI Taxonomy" id="124798"/>
    <lineage>
        <taxon>Bacteria</taxon>
        <taxon>Bacillati</taxon>
        <taxon>Actinomycetota</taxon>
        <taxon>Actinomycetes</taxon>
        <taxon>Micrococcales</taxon>
        <taxon>Microbacteriaceae</taxon>
        <taxon>Microbacterium</taxon>
    </lineage>
</organism>
<feature type="domain" description="Phage tail tape measure protein" evidence="4">
    <location>
        <begin position="95"/>
        <end position="295"/>
    </location>
</feature>
<dbReference type="InterPro" id="IPR010090">
    <property type="entry name" value="Phage_tape_meas"/>
</dbReference>
<dbReference type="PANTHER" id="PTHR37813:SF1">
    <property type="entry name" value="FELS-2 PROPHAGE PROTEIN"/>
    <property type="match status" value="1"/>
</dbReference>
<reference evidence="5 6" key="1">
    <citation type="submission" date="2021-03" db="EMBL/GenBank/DDBJ databases">
        <title>Sequencing the genomes of 1000 actinobacteria strains.</title>
        <authorList>
            <person name="Klenk H.-P."/>
        </authorList>
    </citation>
    <scope>NUCLEOTIDE SEQUENCE [LARGE SCALE GENOMIC DNA]</scope>
    <source>
        <strain evidence="5 6">DSM 13468</strain>
    </source>
</reference>
<keyword evidence="3" id="KW-0472">Membrane</keyword>
<evidence type="ECO:0000313" key="6">
    <source>
        <dbReference type="Proteomes" id="UP000703720"/>
    </source>
</evidence>
<evidence type="ECO:0000256" key="1">
    <source>
        <dbReference type="ARBA" id="ARBA00022612"/>
    </source>
</evidence>
<proteinExistence type="predicted"/>
<evidence type="ECO:0000256" key="2">
    <source>
        <dbReference type="SAM" id="MobiDB-lite"/>
    </source>
</evidence>
<keyword evidence="3" id="KW-1133">Transmembrane helix</keyword>
<accession>A0ABS4WRU6</accession>
<dbReference type="PANTHER" id="PTHR37813">
    <property type="entry name" value="FELS-2 PROPHAGE PROTEIN"/>
    <property type="match status" value="1"/>
</dbReference>
<evidence type="ECO:0000256" key="3">
    <source>
        <dbReference type="SAM" id="Phobius"/>
    </source>
</evidence>
<feature type="region of interest" description="Disordered" evidence="2">
    <location>
        <begin position="583"/>
        <end position="602"/>
    </location>
</feature>
<keyword evidence="6" id="KW-1185">Reference proteome</keyword>
<feature type="transmembrane region" description="Helical" evidence="3">
    <location>
        <begin position="388"/>
        <end position="410"/>
    </location>
</feature>
<dbReference type="EMBL" id="JAGIOA010000001">
    <property type="protein sequence ID" value="MBP2378943.1"/>
    <property type="molecule type" value="Genomic_DNA"/>
</dbReference>